<dbReference type="AlphaFoldDB" id="A0A261G9F0"/>
<feature type="region of interest" description="Disordered" evidence="5">
    <location>
        <begin position="39"/>
        <end position="110"/>
    </location>
</feature>
<keyword evidence="2" id="KW-0645">Protease</keyword>
<dbReference type="GO" id="GO:0006508">
    <property type="term" value="P:proteolysis"/>
    <property type="evidence" value="ECO:0007669"/>
    <property type="project" value="UniProtKB-KW"/>
</dbReference>
<evidence type="ECO:0000256" key="5">
    <source>
        <dbReference type="SAM" id="MobiDB-lite"/>
    </source>
</evidence>
<dbReference type="InterPro" id="IPR000064">
    <property type="entry name" value="NLP_P60_dom"/>
</dbReference>
<dbReference type="GO" id="GO:0008234">
    <property type="term" value="F:cysteine-type peptidase activity"/>
    <property type="evidence" value="ECO:0007669"/>
    <property type="project" value="UniProtKB-KW"/>
</dbReference>
<dbReference type="Pfam" id="PF00877">
    <property type="entry name" value="NLPC_P60"/>
    <property type="match status" value="1"/>
</dbReference>
<dbReference type="PROSITE" id="PS51935">
    <property type="entry name" value="NLPC_P60"/>
    <property type="match status" value="1"/>
</dbReference>
<accession>A0A261G9F0</accession>
<dbReference type="Proteomes" id="UP000216057">
    <property type="component" value="Unassembled WGS sequence"/>
</dbReference>
<keyword evidence="3" id="KW-0378">Hydrolase</keyword>
<evidence type="ECO:0000256" key="4">
    <source>
        <dbReference type="ARBA" id="ARBA00022807"/>
    </source>
</evidence>
<evidence type="ECO:0000313" key="8">
    <source>
        <dbReference type="Proteomes" id="UP000216057"/>
    </source>
</evidence>
<dbReference type="PANTHER" id="PTHR47053:SF1">
    <property type="entry name" value="MUREIN DD-ENDOPEPTIDASE MEPH-RELATED"/>
    <property type="match status" value="1"/>
</dbReference>
<evidence type="ECO:0000313" key="7">
    <source>
        <dbReference type="EMBL" id="OZG68057.1"/>
    </source>
</evidence>
<evidence type="ECO:0000259" key="6">
    <source>
        <dbReference type="PROSITE" id="PS51935"/>
    </source>
</evidence>
<dbReference type="Gene3D" id="3.90.1720.10">
    <property type="entry name" value="endopeptidase domain like (from Nostoc punctiforme)"/>
    <property type="match status" value="1"/>
</dbReference>
<proteinExistence type="inferred from homology"/>
<evidence type="ECO:0000256" key="2">
    <source>
        <dbReference type="ARBA" id="ARBA00022670"/>
    </source>
</evidence>
<gene>
    <name evidence="7" type="ORF">BEUL_1068</name>
</gene>
<name>A0A261G9F0_9BIFI</name>
<dbReference type="InterPro" id="IPR038765">
    <property type="entry name" value="Papain-like_cys_pep_sf"/>
</dbReference>
<feature type="compositionally biased region" description="Low complexity" evidence="5">
    <location>
        <begin position="83"/>
        <end position="110"/>
    </location>
</feature>
<evidence type="ECO:0000256" key="3">
    <source>
        <dbReference type="ARBA" id="ARBA00022801"/>
    </source>
</evidence>
<organism evidence="7 8">
    <name type="scientific">Bifidobacterium eulemuris</name>
    <dbReference type="NCBI Taxonomy" id="1765219"/>
    <lineage>
        <taxon>Bacteria</taxon>
        <taxon>Bacillati</taxon>
        <taxon>Actinomycetota</taxon>
        <taxon>Actinomycetes</taxon>
        <taxon>Bifidobacteriales</taxon>
        <taxon>Bifidobacteriaceae</taxon>
        <taxon>Bifidobacterium</taxon>
    </lineage>
</organism>
<dbReference type="SUPFAM" id="SSF54001">
    <property type="entry name" value="Cysteine proteinases"/>
    <property type="match status" value="1"/>
</dbReference>
<comment type="caution">
    <text evidence="7">The sequence shown here is derived from an EMBL/GenBank/DDBJ whole genome shotgun (WGS) entry which is preliminary data.</text>
</comment>
<protein>
    <submittedName>
        <fullName evidence="7">NlpC/P60 family protein</fullName>
    </submittedName>
</protein>
<keyword evidence="4" id="KW-0788">Thiol protease</keyword>
<dbReference type="PANTHER" id="PTHR47053">
    <property type="entry name" value="MUREIN DD-ENDOPEPTIDASE MEPH-RELATED"/>
    <property type="match status" value="1"/>
</dbReference>
<dbReference type="InterPro" id="IPR051202">
    <property type="entry name" value="Peptidase_C40"/>
</dbReference>
<dbReference type="EMBL" id="MWWZ01000006">
    <property type="protein sequence ID" value="OZG68057.1"/>
    <property type="molecule type" value="Genomic_DNA"/>
</dbReference>
<sequence length="226" mass="23527">MCGVSLAFVAPSATADDSDAVTSARSFPKATAVKKNLYAESVSTTVEEDSDWGSIESLDVPQTQSQAEKDAEAQAQAEEEAAAEAQAQAADRSQQRETLSTTTVTTPSVPASADASALASYATQFAGYPYVYGGNTPSGWDCSGFTQYVFAQFGKDIGRTTSAQVNAGTHVSDPQPGDLMISTDLSHAGIYLGNGLMIHAMNASMGTGISSVASVTPSSYYYIRVL</sequence>
<feature type="domain" description="NlpC/P60" evidence="6">
    <location>
        <begin position="112"/>
        <end position="226"/>
    </location>
</feature>
<comment type="similarity">
    <text evidence="1">Belongs to the peptidase C40 family.</text>
</comment>
<reference evidence="7 8" key="1">
    <citation type="journal article" date="2017" name="BMC Genomics">
        <title>Comparative genomic and phylogenomic analyses of the Bifidobacteriaceae family.</title>
        <authorList>
            <person name="Lugli G.A."/>
            <person name="Milani C."/>
            <person name="Turroni F."/>
            <person name="Duranti S."/>
            <person name="Mancabelli L."/>
            <person name="Mangifesta M."/>
            <person name="Ferrario C."/>
            <person name="Modesto M."/>
            <person name="Mattarelli P."/>
            <person name="Jiri K."/>
            <person name="van Sinderen D."/>
            <person name="Ventura M."/>
        </authorList>
    </citation>
    <scope>NUCLEOTIDE SEQUENCE [LARGE SCALE GENOMIC DNA]</scope>
    <source>
        <strain evidence="7 8">DSM 100216</strain>
    </source>
</reference>
<evidence type="ECO:0000256" key="1">
    <source>
        <dbReference type="ARBA" id="ARBA00007074"/>
    </source>
</evidence>